<comment type="caution">
    <text evidence="1">The sequence shown here is derived from an EMBL/GenBank/DDBJ whole genome shotgun (WGS) entry which is preliminary data.</text>
</comment>
<dbReference type="Proteomes" id="UP000627781">
    <property type="component" value="Unassembled WGS sequence"/>
</dbReference>
<proteinExistence type="predicted"/>
<protein>
    <submittedName>
        <fullName evidence="1">YlmC/YmxH family sporulation protein</fullName>
    </submittedName>
</protein>
<keyword evidence="2" id="KW-1185">Reference proteome</keyword>
<dbReference type="PANTHER" id="PTHR40061:SF1">
    <property type="entry name" value="SPORULATION PROTEIN YLMC-RELATED"/>
    <property type="match status" value="1"/>
</dbReference>
<accession>A0ABR8PQL5</accession>
<name>A0ABR8PQL5_9CLOT</name>
<dbReference type="Gene3D" id="2.30.30.240">
    <property type="entry name" value="PRC-barrel domain"/>
    <property type="match status" value="1"/>
</dbReference>
<evidence type="ECO:0000313" key="1">
    <source>
        <dbReference type="EMBL" id="MBD7910462.1"/>
    </source>
</evidence>
<gene>
    <name evidence="1" type="ORF">H9661_03725</name>
</gene>
<evidence type="ECO:0000313" key="2">
    <source>
        <dbReference type="Proteomes" id="UP000627781"/>
    </source>
</evidence>
<dbReference type="PANTHER" id="PTHR40061">
    <property type="entry name" value="SPORULATION PROTEIN YLMC-RELATED"/>
    <property type="match status" value="1"/>
</dbReference>
<dbReference type="EMBL" id="JACSRA010000004">
    <property type="protein sequence ID" value="MBD7910462.1"/>
    <property type="molecule type" value="Genomic_DNA"/>
</dbReference>
<sequence length="94" mass="10538">MSHESNIKLLSEIGKYELINVNDGEKYDCLQNNDLVVDDLGNIKFLIINVSNGKLGFLGGSREFIEIPWECVKKIGARTIILDAEENDIKKATI</sequence>
<dbReference type="RefSeq" id="WP_143314916.1">
    <property type="nucleotide sequence ID" value="NZ_JACSRA010000004.1"/>
</dbReference>
<dbReference type="NCBIfam" id="TIGR02888">
    <property type="entry name" value="spore_YlmC_YmxH"/>
    <property type="match status" value="1"/>
</dbReference>
<dbReference type="SUPFAM" id="SSF50346">
    <property type="entry name" value="PRC-barrel domain"/>
    <property type="match status" value="1"/>
</dbReference>
<reference evidence="1 2" key="1">
    <citation type="submission" date="2020-08" db="EMBL/GenBank/DDBJ databases">
        <title>A Genomic Blueprint of the Chicken Gut Microbiome.</title>
        <authorList>
            <person name="Gilroy R."/>
            <person name="Ravi A."/>
            <person name="Getino M."/>
            <person name="Pursley I."/>
            <person name="Horton D.L."/>
            <person name="Alikhan N.-F."/>
            <person name="Baker D."/>
            <person name="Gharbi K."/>
            <person name="Hall N."/>
            <person name="Watson M."/>
            <person name="Adriaenssens E.M."/>
            <person name="Foster-Nyarko E."/>
            <person name="Jarju S."/>
            <person name="Secka A."/>
            <person name="Antonio M."/>
            <person name="Oren A."/>
            <person name="Chaudhuri R."/>
            <person name="La Ragione R.M."/>
            <person name="Hildebrand F."/>
            <person name="Pallen M.J."/>
        </authorList>
    </citation>
    <scope>NUCLEOTIDE SEQUENCE [LARGE SCALE GENOMIC DNA]</scope>
    <source>
        <strain evidence="1 2">Sa3CVN1</strain>
    </source>
</reference>
<organism evidence="1 2">
    <name type="scientific">Clostridium cibarium</name>
    <dbReference type="NCBI Taxonomy" id="2762247"/>
    <lineage>
        <taxon>Bacteria</taxon>
        <taxon>Bacillati</taxon>
        <taxon>Bacillota</taxon>
        <taxon>Clostridia</taxon>
        <taxon>Eubacteriales</taxon>
        <taxon>Clostridiaceae</taxon>
        <taxon>Clostridium</taxon>
    </lineage>
</organism>
<dbReference type="InterPro" id="IPR014238">
    <property type="entry name" value="Spore_YlmC/YmxH"/>
</dbReference>
<dbReference type="InterPro" id="IPR011033">
    <property type="entry name" value="PRC_barrel-like_sf"/>
</dbReference>